<keyword evidence="3" id="KW-1185">Reference proteome</keyword>
<name>A0A9Q8T3S0_9PEZI</name>
<dbReference type="EMBL" id="CP019479">
    <property type="protein sequence ID" value="UQC88270.1"/>
    <property type="molecule type" value="Genomic_DNA"/>
</dbReference>
<accession>A0A9Q8T3S0</accession>
<dbReference type="Pfam" id="PF07985">
    <property type="entry name" value="SRR1"/>
    <property type="match status" value="1"/>
</dbReference>
<dbReference type="AlphaFoldDB" id="A0A9Q8T3S0"/>
<evidence type="ECO:0000313" key="2">
    <source>
        <dbReference type="EMBL" id="UQC88270.1"/>
    </source>
</evidence>
<evidence type="ECO:0000313" key="3">
    <source>
        <dbReference type="Proteomes" id="UP000830671"/>
    </source>
</evidence>
<feature type="domain" description="SRR1-like" evidence="1">
    <location>
        <begin position="219"/>
        <end position="354"/>
    </location>
</feature>
<sequence length="568" mass="65231">MKGQTVASRGSIIESSPYLPEATTKGSGFSRTKRVIAVTQFDQRYPVEQHSVTQDISLQEPAHTHYFCNDMENRRFPENCTCFLERDLANKILSKAEQADVVHTIQSLYDAGAPLFRREHILYLEEAIRGRHEHEEQYEPRIGFRTIQKMVNGVPPDGRMRTWGAFSAYRIACFPRHTAPFSQDSLSKSHQLWALYQDLWKRSPTCLTLMLLLDRLPPQIQVTKIVCFGLGALLPNVCRTCQDCQRSPDCQAHRSIRSRTFTQHAAAVSMMQKLRQQTPHLEFYSQEPEYSPECRVLLNQMGIRVLDGHRGFLEVDDKTLVFSIKPAVPVKQIITELARPAMIIWDAMGGDERNDDEMNQDKWQLWTQNSKRLWHSPFGVDPDSSRTRKMLGEEYLACPFLGDRLNFGQLDVHIRRRKEAPQRMRLTEGGFDKSKRRNRSPNGGLRHYSTITLYTWVFDGRLVGGLSSQEQKSPPSTGLSNFMLLFVSSLGEVGDVLRSPFRNCPYENRPIAVQIFQSDTQAVTIHGRFLCGSRRACLMETNVNFKREALNEEKKVVSREQIVYLGLK</sequence>
<protein>
    <recommendedName>
        <fullName evidence="1">SRR1-like domain-containing protein</fullName>
    </recommendedName>
</protein>
<dbReference type="InterPro" id="IPR012942">
    <property type="entry name" value="SRR1-like"/>
</dbReference>
<evidence type="ECO:0000259" key="1">
    <source>
        <dbReference type="Pfam" id="PF07985"/>
    </source>
</evidence>
<reference evidence="2" key="1">
    <citation type="journal article" date="2021" name="Mol. Plant Microbe Interact.">
        <title>Complete Genome Sequence of the Plant-Pathogenic Fungus Colletotrichum lupini.</title>
        <authorList>
            <person name="Baroncelli R."/>
            <person name="Pensec F."/>
            <person name="Da Lio D."/>
            <person name="Boufleur T."/>
            <person name="Vicente I."/>
            <person name="Sarrocco S."/>
            <person name="Picot A."/>
            <person name="Baraldi E."/>
            <person name="Sukno S."/>
            <person name="Thon M."/>
            <person name="Le Floch G."/>
        </authorList>
    </citation>
    <scope>NUCLEOTIDE SEQUENCE</scope>
    <source>
        <strain evidence="2">IMI 504893</strain>
    </source>
</reference>
<organism evidence="2 3">
    <name type="scientific">Colletotrichum lupini</name>
    <dbReference type="NCBI Taxonomy" id="145971"/>
    <lineage>
        <taxon>Eukaryota</taxon>
        <taxon>Fungi</taxon>
        <taxon>Dikarya</taxon>
        <taxon>Ascomycota</taxon>
        <taxon>Pezizomycotina</taxon>
        <taxon>Sordariomycetes</taxon>
        <taxon>Hypocreomycetidae</taxon>
        <taxon>Glomerellales</taxon>
        <taxon>Glomerellaceae</taxon>
        <taxon>Colletotrichum</taxon>
        <taxon>Colletotrichum acutatum species complex</taxon>
    </lineage>
</organism>
<dbReference type="KEGG" id="clup:CLUP02_13793"/>
<dbReference type="GeneID" id="73347740"/>
<gene>
    <name evidence="2" type="ORF">CLUP02_13793</name>
</gene>
<dbReference type="RefSeq" id="XP_049149876.1">
    <property type="nucleotide sequence ID" value="XM_049292730.1"/>
</dbReference>
<dbReference type="PANTHER" id="PTHR42080">
    <property type="entry name" value="SRR1 DOMAIN-CONTAINING PROTEIN"/>
    <property type="match status" value="1"/>
</dbReference>
<dbReference type="Proteomes" id="UP000830671">
    <property type="component" value="Chromosome 7"/>
</dbReference>
<proteinExistence type="predicted"/>
<dbReference type="PANTHER" id="PTHR42080:SF3">
    <property type="entry name" value="SRR1-LIKE DOMAIN-CONTAINING PROTEIN"/>
    <property type="match status" value="1"/>
</dbReference>